<proteinExistence type="inferred from homology"/>
<gene>
    <name evidence="3" type="ORF">BA92_05340</name>
    <name evidence="2" type="ORF">IE90_11385</name>
</gene>
<dbReference type="HAMAP" id="MF_00758">
    <property type="entry name" value="UPF0301"/>
    <property type="match status" value="1"/>
</dbReference>
<accession>A0A0C3RIP1</accession>
<evidence type="ECO:0000313" key="2">
    <source>
        <dbReference type="EMBL" id="KIO43710.1"/>
    </source>
</evidence>
<reference evidence="3 5" key="1">
    <citation type="submission" date="2014-07" db="EMBL/GenBank/DDBJ databases">
        <title>Porphyromonadaceae bacterium OUH 308042 = ATCC BAA-2681 = DSM 28342 draft genome.</title>
        <authorList>
            <person name="Sydenham T.V."/>
            <person name="Hasman H."/>
            <person name="Justensen U.S."/>
        </authorList>
    </citation>
    <scope>NUCLEOTIDE SEQUENCE [LARGE SCALE GENOMIC DNA]</scope>
    <source>
        <strain evidence="3 5">OUH 308042</strain>
    </source>
</reference>
<comment type="similarity">
    <text evidence="1">Belongs to the UPF0301 (AlgH) family.</text>
</comment>
<dbReference type="Proteomes" id="UP000031980">
    <property type="component" value="Unassembled WGS sequence"/>
</dbReference>
<reference evidence="2 4" key="2">
    <citation type="submission" date="2014-07" db="EMBL/GenBank/DDBJ databases">
        <title>Porphyromonadaceae bacterium OUH 334697 = ATCC BAA-2682 = DSM 28341 draft genome.</title>
        <authorList>
            <person name="Sydenham T.V."/>
            <person name="Hasman H."/>
            <person name="Justesen U.S."/>
        </authorList>
    </citation>
    <scope>NUCLEOTIDE SEQUENCE [LARGE SCALE GENOMIC DNA]</scope>
    <source>
        <strain evidence="2 4">OUH 334697</strain>
    </source>
</reference>
<organism evidence="3 5">
    <name type="scientific">Sanguibacteroides justesenii</name>
    <dbReference type="NCBI Taxonomy" id="1547597"/>
    <lineage>
        <taxon>Bacteria</taxon>
        <taxon>Pseudomonadati</taxon>
        <taxon>Bacteroidota</taxon>
        <taxon>Bacteroidia</taxon>
        <taxon>Bacteroidales</taxon>
        <taxon>Porphyromonadaceae</taxon>
        <taxon>Sanguibacteroides</taxon>
    </lineage>
</organism>
<dbReference type="OrthoDB" id="9807486at2"/>
<dbReference type="EMBL" id="JPIT01000031">
    <property type="protein sequence ID" value="KIO43710.1"/>
    <property type="molecule type" value="Genomic_DNA"/>
</dbReference>
<keyword evidence="5" id="KW-1185">Reference proteome</keyword>
<evidence type="ECO:0000313" key="5">
    <source>
        <dbReference type="Proteomes" id="UP000031980"/>
    </source>
</evidence>
<dbReference type="Proteomes" id="UP000031937">
    <property type="component" value="Unassembled WGS sequence"/>
</dbReference>
<dbReference type="Pfam" id="PF02622">
    <property type="entry name" value="DUF179"/>
    <property type="match status" value="1"/>
</dbReference>
<sequence>MEEQFQDLFRIRHNSDRVEIGKVLIAEPFLQGNYFNRSVVYIVEHDETGSVGFVLNKPLPYTTSQLVKGLEGIELPVYLGGPVERNQLYYIHRKSGLSGALMIREGVYWGGNFRLLTEWLKSGKMTSGDVRFFAGYSGWNGKQLQGELEENSWMVGDIETEILFQLPNPQLWEQSMGSLGGRYKIWANFPEDPIMN</sequence>
<dbReference type="Gene3D" id="3.40.1740.10">
    <property type="entry name" value="VC0467-like"/>
    <property type="match status" value="1"/>
</dbReference>
<evidence type="ECO:0000256" key="1">
    <source>
        <dbReference type="HAMAP-Rule" id="MF_00758"/>
    </source>
</evidence>
<protein>
    <recommendedName>
        <fullName evidence="1">UPF0301 protein BA92_05340</fullName>
    </recommendedName>
</protein>
<comment type="caution">
    <text evidence="3">The sequence shown here is derived from an EMBL/GenBank/DDBJ whole genome shotgun (WGS) entry which is preliminary data.</text>
</comment>
<evidence type="ECO:0000313" key="3">
    <source>
        <dbReference type="EMBL" id="KIO45874.1"/>
    </source>
</evidence>
<dbReference type="SUPFAM" id="SSF143456">
    <property type="entry name" value="VC0467-like"/>
    <property type="match status" value="1"/>
</dbReference>
<dbReference type="InterPro" id="IPR003774">
    <property type="entry name" value="AlgH-like"/>
</dbReference>
<dbReference type="AlphaFoldDB" id="A0A0C3RIP1"/>
<dbReference type="RefSeq" id="WP_041503897.1">
    <property type="nucleotide sequence ID" value="NZ_JPIT01000031.1"/>
</dbReference>
<dbReference type="EMBL" id="JPIU01000037">
    <property type="protein sequence ID" value="KIO45874.1"/>
    <property type="molecule type" value="Genomic_DNA"/>
</dbReference>
<dbReference type="PANTHER" id="PTHR31984:SF17">
    <property type="entry name" value="TRANSCRIPTIONAL REGULATOR"/>
    <property type="match status" value="1"/>
</dbReference>
<evidence type="ECO:0000313" key="4">
    <source>
        <dbReference type="Proteomes" id="UP000031937"/>
    </source>
</evidence>
<dbReference type="PANTHER" id="PTHR31984">
    <property type="entry name" value="TRANSPORTER, PUTATIVE (DUF179)-RELATED"/>
    <property type="match status" value="1"/>
</dbReference>
<name>A0A0C3RIP1_9PORP</name>